<organism evidence="8 9">
    <name type="scientific">Caldicellulosiruptor diazotrophicus</name>
    <dbReference type="NCBI Taxonomy" id="2806205"/>
    <lineage>
        <taxon>Bacteria</taxon>
        <taxon>Bacillati</taxon>
        <taxon>Bacillota</taxon>
        <taxon>Bacillota incertae sedis</taxon>
        <taxon>Caldicellulosiruptorales</taxon>
        <taxon>Caldicellulosiruptoraceae</taxon>
        <taxon>Caldicellulosiruptor</taxon>
    </lineage>
</organism>
<evidence type="ECO:0000313" key="8">
    <source>
        <dbReference type="EMBL" id="BCS80703.1"/>
    </source>
</evidence>
<evidence type="ECO:0000256" key="2">
    <source>
        <dbReference type="ARBA" id="ARBA00006143"/>
    </source>
</evidence>
<comment type="subcellular location">
    <subcellularLocation>
        <location evidence="1">Membrane</location>
        <topology evidence="1">Multi-pass membrane protein</topology>
    </subcellularLocation>
</comment>
<dbReference type="RefSeq" id="WP_207181302.1">
    <property type="nucleotide sequence ID" value="NZ_AP024480.1"/>
</dbReference>
<comment type="similarity">
    <text evidence="2">Belongs to the DsbD family.</text>
</comment>
<keyword evidence="5 6" id="KW-0472">Membrane</keyword>
<keyword evidence="3 6" id="KW-0812">Transmembrane</keyword>
<feature type="domain" description="Cytochrome C biogenesis protein transmembrane" evidence="7">
    <location>
        <begin position="8"/>
        <end position="177"/>
    </location>
</feature>
<dbReference type="Proteomes" id="UP000663623">
    <property type="component" value="Chromosome"/>
</dbReference>
<dbReference type="Pfam" id="PF02683">
    <property type="entry name" value="DsbD_TM"/>
    <property type="match status" value="1"/>
</dbReference>
<dbReference type="PANTHER" id="PTHR31272:SF9">
    <property type="entry name" value="BLL1027 PROTEIN"/>
    <property type="match status" value="1"/>
</dbReference>
<feature type="transmembrane region" description="Helical" evidence="6">
    <location>
        <begin position="118"/>
        <end position="143"/>
    </location>
</feature>
<gene>
    <name evidence="8" type="ORF">CaldiYA01_06630</name>
</gene>
<reference evidence="8 9" key="1">
    <citation type="submission" date="2021-02" db="EMBL/GenBank/DDBJ databases">
        <title>Nitrogen-fixing ability and nitrogen fixation related genes of thermophilic fermentative bacteria in the genus Caldicellulosiruptor.</title>
        <authorList>
            <person name="Chen Y."/>
            <person name="Nishihara A."/>
            <person name="Haruta S."/>
        </authorList>
    </citation>
    <scope>NUCLEOTIDE SEQUENCE [LARGE SCALE GENOMIC DNA]</scope>
    <source>
        <strain evidence="8 9">YA01</strain>
    </source>
</reference>
<feature type="transmembrane region" description="Helical" evidence="6">
    <location>
        <begin position="149"/>
        <end position="169"/>
    </location>
</feature>
<dbReference type="EMBL" id="AP024480">
    <property type="protein sequence ID" value="BCS80703.1"/>
    <property type="molecule type" value="Genomic_DNA"/>
</dbReference>
<feature type="transmembrane region" description="Helical" evidence="6">
    <location>
        <begin position="6"/>
        <end position="33"/>
    </location>
</feature>
<evidence type="ECO:0000256" key="4">
    <source>
        <dbReference type="ARBA" id="ARBA00022989"/>
    </source>
</evidence>
<feature type="transmembrane region" description="Helical" evidence="6">
    <location>
        <begin position="45"/>
        <end position="72"/>
    </location>
</feature>
<evidence type="ECO:0000256" key="5">
    <source>
        <dbReference type="ARBA" id="ARBA00023136"/>
    </source>
</evidence>
<feature type="transmembrane region" description="Helical" evidence="6">
    <location>
        <begin position="190"/>
        <end position="208"/>
    </location>
</feature>
<dbReference type="InterPro" id="IPR003834">
    <property type="entry name" value="Cyt_c_assmbl_TM_dom"/>
</dbReference>
<evidence type="ECO:0000313" key="9">
    <source>
        <dbReference type="Proteomes" id="UP000663623"/>
    </source>
</evidence>
<sequence length="215" mass="23427">MKIDILAAATAGFLSFFSPCILPLIPVYVLYLFSQKGNRLKNSFLFVLGFSIVFVALGVLAAVVGSVFSGYSFVLKKIAAIVIVLMGLVMLDLSPDFLKRIFIPIQGKGNLDINASPLILGMVLSISWTPCVGPILASILSMAAISKTLLKGAMLLFIYSIGFAVPFLISSFLIDRLKAFFGMLNRYSSAIEYFTGALLIAFGMLAFFDKINFFR</sequence>
<evidence type="ECO:0000256" key="6">
    <source>
        <dbReference type="SAM" id="Phobius"/>
    </source>
</evidence>
<dbReference type="PANTHER" id="PTHR31272">
    <property type="entry name" value="CYTOCHROME C-TYPE BIOGENESIS PROTEIN HI_1454-RELATED"/>
    <property type="match status" value="1"/>
</dbReference>
<evidence type="ECO:0000256" key="1">
    <source>
        <dbReference type="ARBA" id="ARBA00004141"/>
    </source>
</evidence>
<dbReference type="InterPro" id="IPR051790">
    <property type="entry name" value="Cytochrome_c-biogenesis_DsbD"/>
</dbReference>
<keyword evidence="9" id="KW-1185">Reference proteome</keyword>
<accession>A0ABM7NKR3</accession>
<protein>
    <submittedName>
        <fullName evidence="8">Cytochrome C biogenesis protein CcdA</fullName>
    </submittedName>
</protein>
<name>A0ABM7NKR3_9FIRM</name>
<feature type="transmembrane region" description="Helical" evidence="6">
    <location>
        <begin position="78"/>
        <end position="98"/>
    </location>
</feature>
<evidence type="ECO:0000259" key="7">
    <source>
        <dbReference type="Pfam" id="PF02683"/>
    </source>
</evidence>
<proteinExistence type="inferred from homology"/>
<keyword evidence="4 6" id="KW-1133">Transmembrane helix</keyword>
<evidence type="ECO:0000256" key="3">
    <source>
        <dbReference type="ARBA" id="ARBA00022692"/>
    </source>
</evidence>